<dbReference type="InterPro" id="IPR042099">
    <property type="entry name" value="ANL_N_sf"/>
</dbReference>
<name>A0ABW3YJR5_9ACTN</name>
<dbReference type="InterPro" id="IPR017523">
    <property type="entry name" value="Rv3268"/>
</dbReference>
<dbReference type="EMBL" id="JBHTMP010000055">
    <property type="protein sequence ID" value="MFD1324676.1"/>
    <property type="molecule type" value="Genomic_DNA"/>
</dbReference>
<dbReference type="RefSeq" id="WP_377575706.1">
    <property type="nucleotide sequence ID" value="NZ_JBHTMP010000055.1"/>
</dbReference>
<evidence type="ECO:0000313" key="1">
    <source>
        <dbReference type="EMBL" id="MFD1324676.1"/>
    </source>
</evidence>
<gene>
    <name evidence="1" type="ORF">ACFQ4H_26675</name>
</gene>
<evidence type="ECO:0000313" key="2">
    <source>
        <dbReference type="Proteomes" id="UP001597260"/>
    </source>
</evidence>
<dbReference type="Proteomes" id="UP001597260">
    <property type="component" value="Unassembled WGS sequence"/>
</dbReference>
<keyword evidence="2" id="KW-1185">Reference proteome</keyword>
<protein>
    <submittedName>
        <fullName evidence="1">TIGR03089 family protein</fullName>
    </submittedName>
</protein>
<sequence>MQPTPTADLTALLAGDAVAATDRALLTYYDDATGERTELSASALGGWAARTAGLLRQGCQLGIGDRAAVLLPPHWQTAAVLLGAWSIGVAVSFRSFAVGGLKPVGPGNEEPLEAVFVTPRRLDSWLEVVPAARHRFVLGLAPNGALMDEVPTGYRDYLAEVSSYPDNIVEPGPIQRTDVASPDGTTFREWGAVAHEIAAMLDLRMGDRLLVDVAEHEEPLKWLLAPLAAGASVVLCANLDHSGLDARIAAEGITRVL</sequence>
<accession>A0ABW3YJR5</accession>
<dbReference type="SUPFAM" id="SSF56801">
    <property type="entry name" value="Acetyl-CoA synthetase-like"/>
    <property type="match status" value="1"/>
</dbReference>
<proteinExistence type="predicted"/>
<dbReference type="Gene3D" id="3.40.50.12780">
    <property type="entry name" value="N-terminal domain of ligase-like"/>
    <property type="match status" value="1"/>
</dbReference>
<organism evidence="1 2">
    <name type="scientific">Micromonospora sonneratiae</name>
    <dbReference type="NCBI Taxonomy" id="1184706"/>
    <lineage>
        <taxon>Bacteria</taxon>
        <taxon>Bacillati</taxon>
        <taxon>Actinomycetota</taxon>
        <taxon>Actinomycetes</taxon>
        <taxon>Micromonosporales</taxon>
        <taxon>Micromonosporaceae</taxon>
        <taxon>Micromonospora</taxon>
    </lineage>
</organism>
<reference evidence="2" key="1">
    <citation type="journal article" date="2019" name="Int. J. Syst. Evol. Microbiol.">
        <title>The Global Catalogue of Microorganisms (GCM) 10K type strain sequencing project: providing services to taxonomists for standard genome sequencing and annotation.</title>
        <authorList>
            <consortium name="The Broad Institute Genomics Platform"/>
            <consortium name="The Broad Institute Genome Sequencing Center for Infectious Disease"/>
            <person name="Wu L."/>
            <person name="Ma J."/>
        </authorList>
    </citation>
    <scope>NUCLEOTIDE SEQUENCE [LARGE SCALE GENOMIC DNA]</scope>
    <source>
        <strain evidence="2">JCM 31037</strain>
    </source>
</reference>
<dbReference type="NCBIfam" id="TIGR03089">
    <property type="entry name" value="TIGR03089 family protein"/>
    <property type="match status" value="1"/>
</dbReference>
<comment type="caution">
    <text evidence="1">The sequence shown here is derived from an EMBL/GenBank/DDBJ whole genome shotgun (WGS) entry which is preliminary data.</text>
</comment>